<evidence type="ECO:0008006" key="6">
    <source>
        <dbReference type="Google" id="ProtNLM"/>
    </source>
</evidence>
<gene>
    <name evidence="2" type="ORF">PC117_g20492</name>
    <name evidence="3" type="ORF">PC118_g12531</name>
    <name evidence="4" type="ORF">PC129_g17670</name>
</gene>
<evidence type="ECO:0000313" key="3">
    <source>
        <dbReference type="EMBL" id="KAG2977997.1"/>
    </source>
</evidence>
<dbReference type="Proteomes" id="UP000736787">
    <property type="component" value="Unassembled WGS sequence"/>
</dbReference>
<dbReference type="Proteomes" id="UP000760860">
    <property type="component" value="Unassembled WGS sequence"/>
</dbReference>
<dbReference type="EMBL" id="RCMK01000957">
    <property type="protein sequence ID" value="KAG2906514.1"/>
    <property type="molecule type" value="Genomic_DNA"/>
</dbReference>
<sequence length="106" mass="12120">MRNSTSGTSFSLPSKIHTGGGNPTPERELFQDETFPYYLISYECTHTGKHRTRGGGLLPRQHVRSTGCLAKINLLLRREEDSYFLKVSVHHNHQNHQIGKLSFKRL</sequence>
<dbReference type="EMBL" id="RCMV01000966">
    <property type="protein sequence ID" value="KAG3211345.1"/>
    <property type="molecule type" value="Genomic_DNA"/>
</dbReference>
<evidence type="ECO:0000313" key="2">
    <source>
        <dbReference type="EMBL" id="KAG2906514.1"/>
    </source>
</evidence>
<protein>
    <recommendedName>
        <fullName evidence="6">FAR1 domain-containing protein</fullName>
    </recommendedName>
</protein>
<reference evidence="2" key="1">
    <citation type="submission" date="2018-10" db="EMBL/GenBank/DDBJ databases">
        <title>Effector identification in a new, highly contiguous assembly of the strawberry crown rot pathogen Phytophthora cactorum.</title>
        <authorList>
            <person name="Armitage A.D."/>
            <person name="Nellist C.F."/>
            <person name="Bates H."/>
            <person name="Vickerstaff R.J."/>
            <person name="Harrison R.J."/>
        </authorList>
    </citation>
    <scope>NUCLEOTIDE SEQUENCE</scope>
    <source>
        <strain evidence="2">4040</strain>
        <strain evidence="3">P415</strain>
        <strain evidence="4">P421</strain>
    </source>
</reference>
<feature type="compositionally biased region" description="Polar residues" evidence="1">
    <location>
        <begin position="1"/>
        <end position="12"/>
    </location>
</feature>
<evidence type="ECO:0000313" key="5">
    <source>
        <dbReference type="Proteomes" id="UP000736787"/>
    </source>
</evidence>
<dbReference type="Proteomes" id="UP000697107">
    <property type="component" value="Unassembled WGS sequence"/>
</dbReference>
<dbReference type="EMBL" id="RCML01000405">
    <property type="protein sequence ID" value="KAG2977997.1"/>
    <property type="molecule type" value="Genomic_DNA"/>
</dbReference>
<name>A0A8T1BQ44_9STRA</name>
<feature type="region of interest" description="Disordered" evidence="1">
    <location>
        <begin position="1"/>
        <end position="27"/>
    </location>
</feature>
<evidence type="ECO:0000256" key="1">
    <source>
        <dbReference type="SAM" id="MobiDB-lite"/>
    </source>
</evidence>
<evidence type="ECO:0000313" key="4">
    <source>
        <dbReference type="EMBL" id="KAG3211345.1"/>
    </source>
</evidence>
<proteinExistence type="predicted"/>
<dbReference type="AlphaFoldDB" id="A0A8T1BQ44"/>
<organism evidence="2 5">
    <name type="scientific">Phytophthora cactorum</name>
    <dbReference type="NCBI Taxonomy" id="29920"/>
    <lineage>
        <taxon>Eukaryota</taxon>
        <taxon>Sar</taxon>
        <taxon>Stramenopiles</taxon>
        <taxon>Oomycota</taxon>
        <taxon>Peronosporomycetes</taxon>
        <taxon>Peronosporales</taxon>
        <taxon>Peronosporaceae</taxon>
        <taxon>Phytophthora</taxon>
    </lineage>
</organism>
<comment type="caution">
    <text evidence="2">The sequence shown here is derived from an EMBL/GenBank/DDBJ whole genome shotgun (WGS) entry which is preliminary data.</text>
</comment>
<accession>A0A8T1BQ44</accession>